<keyword evidence="1" id="KW-1185">Reference proteome</keyword>
<sequence length="117" mass="13454">MKKPRYHILTQFSEDEPFGKLQLLKSGRVVLRVGNRVFDVCTSTQNHDTHVGAIFEHETIEEKSRTSTNTNENRATAAASNNHHQDNLFLIGKIEYFFTAYYDYQKILNELDCAKSG</sequence>
<organism evidence="1 2">
    <name type="scientific">Panagrolaimus davidi</name>
    <dbReference type="NCBI Taxonomy" id="227884"/>
    <lineage>
        <taxon>Eukaryota</taxon>
        <taxon>Metazoa</taxon>
        <taxon>Ecdysozoa</taxon>
        <taxon>Nematoda</taxon>
        <taxon>Chromadorea</taxon>
        <taxon>Rhabditida</taxon>
        <taxon>Tylenchina</taxon>
        <taxon>Panagrolaimomorpha</taxon>
        <taxon>Panagrolaimoidea</taxon>
        <taxon>Panagrolaimidae</taxon>
        <taxon>Panagrolaimus</taxon>
    </lineage>
</organism>
<evidence type="ECO:0000313" key="1">
    <source>
        <dbReference type="Proteomes" id="UP000887578"/>
    </source>
</evidence>
<evidence type="ECO:0000313" key="2">
    <source>
        <dbReference type="WBParaSite" id="PDA_v2.g1957.t1"/>
    </source>
</evidence>
<reference evidence="2" key="1">
    <citation type="submission" date="2022-11" db="UniProtKB">
        <authorList>
            <consortium name="WormBaseParasite"/>
        </authorList>
    </citation>
    <scope>IDENTIFICATION</scope>
</reference>
<dbReference type="WBParaSite" id="PDA_v2.g1957.t1">
    <property type="protein sequence ID" value="PDA_v2.g1957.t1"/>
    <property type="gene ID" value="PDA_v2.g1957"/>
</dbReference>
<accession>A0A914PXI9</accession>
<proteinExistence type="predicted"/>
<name>A0A914PXI9_9BILA</name>
<protein>
    <submittedName>
        <fullName evidence="2">Uncharacterized protein</fullName>
    </submittedName>
</protein>
<dbReference type="AlphaFoldDB" id="A0A914PXI9"/>
<dbReference type="Proteomes" id="UP000887578">
    <property type="component" value="Unplaced"/>
</dbReference>